<evidence type="ECO:0000313" key="3">
    <source>
        <dbReference type="Proteomes" id="UP001174050"/>
    </source>
</evidence>
<accession>A0ABT7Z1P3</accession>
<dbReference type="Pfam" id="PF13202">
    <property type="entry name" value="EF-hand_5"/>
    <property type="match status" value="3"/>
</dbReference>
<dbReference type="PROSITE" id="PS50222">
    <property type="entry name" value="EF_HAND_2"/>
    <property type="match status" value="2"/>
</dbReference>
<protein>
    <submittedName>
        <fullName evidence="2">EF-hand domain-containing protein</fullName>
    </submittedName>
</protein>
<dbReference type="PROSITE" id="PS00018">
    <property type="entry name" value="EF_HAND_1"/>
    <property type="match status" value="3"/>
</dbReference>
<dbReference type="InterPro" id="IPR018247">
    <property type="entry name" value="EF_Hand_1_Ca_BS"/>
</dbReference>
<evidence type="ECO:0000313" key="2">
    <source>
        <dbReference type="EMBL" id="MDN3293417.1"/>
    </source>
</evidence>
<evidence type="ECO:0000259" key="1">
    <source>
        <dbReference type="PROSITE" id="PS50222"/>
    </source>
</evidence>
<name>A0ABT7Z1P3_9ACTN</name>
<dbReference type="RefSeq" id="WP_290110294.1">
    <property type="nucleotide sequence ID" value="NZ_JAUEPL010000004.1"/>
</dbReference>
<gene>
    <name evidence="2" type="ORF">QWM81_05060</name>
</gene>
<reference evidence="2" key="1">
    <citation type="submission" date="2023-06" db="EMBL/GenBank/DDBJ databases">
        <title>WGS-Sequencing of Streptomyces ficellus isolate 21 collected from sand in Gara Djebilet Iron Mine in Algeria.</title>
        <authorList>
            <person name="Zegers G.P."/>
            <person name="Gomez A."/>
            <person name="Gueddou A."/>
            <person name="Zahara A.F."/>
            <person name="Worth M."/>
            <person name="Sevigny J.L."/>
            <person name="Tisa L."/>
        </authorList>
    </citation>
    <scope>NUCLEOTIDE SEQUENCE</scope>
    <source>
        <strain evidence="2">AS11</strain>
    </source>
</reference>
<feature type="domain" description="EF-hand" evidence="1">
    <location>
        <begin position="2"/>
        <end position="37"/>
    </location>
</feature>
<dbReference type="SMART" id="SM00054">
    <property type="entry name" value="EFh"/>
    <property type="match status" value="3"/>
</dbReference>
<dbReference type="Gene3D" id="1.10.238.10">
    <property type="entry name" value="EF-hand"/>
    <property type="match status" value="1"/>
</dbReference>
<feature type="domain" description="EF-hand" evidence="1">
    <location>
        <begin position="124"/>
        <end position="159"/>
    </location>
</feature>
<comment type="caution">
    <text evidence="2">The sequence shown here is derived from an EMBL/GenBank/DDBJ whole genome shotgun (WGS) entry which is preliminary data.</text>
</comment>
<organism evidence="2 3">
    <name type="scientific">Streptomyces ficellus</name>
    <dbReference type="NCBI Taxonomy" id="1977088"/>
    <lineage>
        <taxon>Bacteria</taxon>
        <taxon>Bacillati</taxon>
        <taxon>Actinomycetota</taxon>
        <taxon>Actinomycetes</taxon>
        <taxon>Kitasatosporales</taxon>
        <taxon>Streptomycetaceae</taxon>
        <taxon>Streptomyces</taxon>
    </lineage>
</organism>
<dbReference type="InterPro" id="IPR002048">
    <property type="entry name" value="EF_hand_dom"/>
</dbReference>
<dbReference type="SUPFAM" id="SSF47473">
    <property type="entry name" value="EF-hand"/>
    <property type="match status" value="1"/>
</dbReference>
<dbReference type="Proteomes" id="UP001174050">
    <property type="component" value="Unassembled WGS sequence"/>
</dbReference>
<keyword evidence="3" id="KW-1185">Reference proteome</keyword>
<dbReference type="EMBL" id="JAUEPL010000004">
    <property type="protein sequence ID" value="MDN3293417.1"/>
    <property type="molecule type" value="Genomic_DNA"/>
</dbReference>
<sequence>MTREERLQRWFGKLDSDGDGRIDQTDLDYLVQQWCMASSIVPGCPQWREIVGGANRLWQRLASGDGNGDGTISAEEFRTVTQRPDFVDQVLVPFESAALLSADADASGRVGLNEWMNWHVRTGTSQIEAVEQFQGVDADGDGYLTSDEYTAHLKEMCAS</sequence>
<proteinExistence type="predicted"/>
<dbReference type="InterPro" id="IPR011992">
    <property type="entry name" value="EF-hand-dom_pair"/>
</dbReference>